<feature type="domain" description="Dienelactone hydrolase" evidence="1">
    <location>
        <begin position="317"/>
        <end position="535"/>
    </location>
</feature>
<dbReference type="PANTHER" id="PTHR17630:SF44">
    <property type="entry name" value="PROTEIN AIM2"/>
    <property type="match status" value="1"/>
</dbReference>
<sequence length="794" mass="86366">MATRWKVKFDGDECCRNVEPEHKCCPVGSERALSVNYQARGELITIGGDVSCYAVGRGKNAIIVIPDIFGFAGGRIRLIADQLADCGYRCILPKLLPSKDGDEGDGWPGKKDLEKNMDEFLGWIKTFDYGKLGPQINKIKAYLKTKNVEKIGMIGFCWGAWVNFHASAESDDISCCVNCHPSVRLEGLFGSTEVELAKKVKCPQLLCSAGNDPDNVKPGGDVVKALKALPFGNSIIAKEFAEMKHGWVTRGDVENEAIARDVRVAMEMAIDYFSSHLTSRCCPVGSEPKGFSDYIPRGKVITVGGDLPCYSVGAGRNAVLVIPSIWGFAAGRIRLICDQLADQGFAILCPKLLPSEFGEDGDGWDASKPLDVEANMGALMTWLKDFPWGSNIGLQIGKCIAHLDSKQTEKIGMIGFCFGSWVNFHASASGRISCAVNCHPSVRLEGMFGSNEVELAKKVKCPQMLLPAGNDPDNIKPGGEVVKALEGLSCGKEMVVREFPDMTHGWVPRADVTTENGKRDVRLAMEMSIDFLKKHLSLCRCCPPGSEPALASSYVPRGELIKLGDLSCYSIGSGQSAVIVIPDIYGYAGGRMRLIADQLADCGYRVIMPKLLPYDKGEEGDGWPASIPLEGRVAELLKWMGNYPWASQIEPPLFKEVIPFLEKNGCTKIGMIGFCWGGWVNFHASASDKITCAVSCHPSVQMEGMFGSNEVELARKIKCPQVLMPAGGDPDNLKPGGEVVKVLEAASFGKDCVFHPFPEMNHGWVCRGDVSKPEVQRDVKAALEIAINFFGKHL</sequence>
<dbReference type="EMBL" id="IACF01003887">
    <property type="protein sequence ID" value="LAB69492.1"/>
    <property type="molecule type" value="mRNA"/>
</dbReference>
<evidence type="ECO:0000313" key="2">
    <source>
        <dbReference type="EMBL" id="LAB69492.1"/>
    </source>
</evidence>
<evidence type="ECO:0000313" key="3">
    <source>
        <dbReference type="EMBL" id="LAC23527.1"/>
    </source>
</evidence>
<proteinExistence type="evidence at transcript level"/>
<dbReference type="Pfam" id="PF01738">
    <property type="entry name" value="DLH"/>
    <property type="match status" value="3"/>
</dbReference>
<evidence type="ECO:0000259" key="1">
    <source>
        <dbReference type="Pfam" id="PF01738"/>
    </source>
</evidence>
<dbReference type="InterPro" id="IPR029058">
    <property type="entry name" value="AB_hydrolase_fold"/>
</dbReference>
<name>A0A2P2I639_9CRUS</name>
<feature type="domain" description="Dienelactone hydrolase" evidence="1">
    <location>
        <begin position="576"/>
        <end position="793"/>
    </location>
</feature>
<protein>
    <submittedName>
        <fullName evidence="2">Protein AIM2-like</fullName>
    </submittedName>
</protein>
<reference evidence="3" key="1">
    <citation type="submission" date="2017-11" db="EMBL/GenBank/DDBJ databases">
        <title>The sensing device of the deep-sea amphipod.</title>
        <authorList>
            <person name="Kobayashi H."/>
            <person name="Nagahama T."/>
            <person name="Arai W."/>
            <person name="Sasagawa Y."/>
            <person name="Umeda M."/>
            <person name="Hayashi T."/>
            <person name="Nikaido I."/>
            <person name="Watanabe H."/>
            <person name="Oguri K."/>
            <person name="Kitazato H."/>
            <person name="Fujioka K."/>
            <person name="Kido Y."/>
            <person name="Takami H."/>
        </authorList>
    </citation>
    <scope>NUCLEOTIDE SEQUENCE</scope>
    <source>
        <tissue evidence="3">Whole body</tissue>
    </source>
</reference>
<dbReference type="EMBL" id="IACT01004331">
    <property type="protein sequence ID" value="LAC23527.1"/>
    <property type="molecule type" value="mRNA"/>
</dbReference>
<organism evidence="2">
    <name type="scientific">Hirondellea gigas</name>
    <dbReference type="NCBI Taxonomy" id="1518452"/>
    <lineage>
        <taxon>Eukaryota</taxon>
        <taxon>Metazoa</taxon>
        <taxon>Ecdysozoa</taxon>
        <taxon>Arthropoda</taxon>
        <taxon>Crustacea</taxon>
        <taxon>Multicrustacea</taxon>
        <taxon>Malacostraca</taxon>
        <taxon>Eumalacostraca</taxon>
        <taxon>Peracarida</taxon>
        <taxon>Amphipoda</taxon>
        <taxon>Amphilochidea</taxon>
        <taxon>Lysianassida</taxon>
        <taxon>Lysianassidira</taxon>
        <taxon>Lysianassoidea</taxon>
        <taxon>Lysianassidae</taxon>
        <taxon>Hirondellea</taxon>
    </lineage>
</organism>
<dbReference type="AlphaFoldDB" id="A0A2P2I639"/>
<dbReference type="PANTHER" id="PTHR17630">
    <property type="entry name" value="DIENELACTONE HYDROLASE"/>
    <property type="match status" value="1"/>
</dbReference>
<dbReference type="Gene3D" id="3.40.50.1820">
    <property type="entry name" value="alpha/beta hydrolase"/>
    <property type="match status" value="3"/>
</dbReference>
<accession>A0A2P2I639</accession>
<feature type="domain" description="Dienelactone hydrolase" evidence="1">
    <location>
        <begin position="59"/>
        <end position="257"/>
    </location>
</feature>
<dbReference type="SUPFAM" id="SSF53474">
    <property type="entry name" value="alpha/beta-Hydrolases"/>
    <property type="match status" value="3"/>
</dbReference>
<dbReference type="InterPro" id="IPR002925">
    <property type="entry name" value="Dienelactn_hydro"/>
</dbReference>
<reference evidence="2" key="2">
    <citation type="journal article" date="2018" name="Biosci. Biotechnol. Biochem.">
        <title>Polysaccharide hydrolase of the hadal zone amphipods Hirondellea gigas.</title>
        <authorList>
            <person name="Kobayashi H."/>
            <person name="Nagahama T."/>
            <person name="Arai W."/>
            <person name="Sasagawa Y."/>
            <person name="Umeda M."/>
            <person name="Hayashi T."/>
            <person name="Nikaido I."/>
            <person name="Watanabe H."/>
            <person name="Oguri K."/>
            <person name="Kitazato H."/>
            <person name="Fujioka K."/>
            <person name="Kido Y."/>
            <person name="Takami H."/>
        </authorList>
    </citation>
    <scope>NUCLEOTIDE SEQUENCE</scope>
    <source>
        <tissue evidence="2">Whole body</tissue>
    </source>
</reference>
<dbReference type="GO" id="GO:0016787">
    <property type="term" value="F:hydrolase activity"/>
    <property type="evidence" value="ECO:0007669"/>
    <property type="project" value="InterPro"/>
</dbReference>